<feature type="compositionally biased region" description="Basic residues" evidence="1">
    <location>
        <begin position="1"/>
        <end position="10"/>
    </location>
</feature>
<evidence type="ECO:0000313" key="4">
    <source>
        <dbReference type="Proteomes" id="UP000076727"/>
    </source>
</evidence>
<evidence type="ECO:0000313" key="3">
    <source>
        <dbReference type="EMBL" id="KZT69602.1"/>
    </source>
</evidence>
<organism evidence="3 4">
    <name type="scientific">Daedalea quercina L-15889</name>
    <dbReference type="NCBI Taxonomy" id="1314783"/>
    <lineage>
        <taxon>Eukaryota</taxon>
        <taxon>Fungi</taxon>
        <taxon>Dikarya</taxon>
        <taxon>Basidiomycota</taxon>
        <taxon>Agaricomycotina</taxon>
        <taxon>Agaricomycetes</taxon>
        <taxon>Polyporales</taxon>
        <taxon>Fomitopsis</taxon>
    </lineage>
</organism>
<gene>
    <name evidence="3" type="ORF">DAEQUDRAFT_726583</name>
</gene>
<dbReference type="InterPro" id="IPR036047">
    <property type="entry name" value="F-box-like_dom_sf"/>
</dbReference>
<evidence type="ECO:0000259" key="2">
    <source>
        <dbReference type="PROSITE" id="PS50181"/>
    </source>
</evidence>
<protein>
    <recommendedName>
        <fullName evidence="2">F-box domain-containing protein</fullName>
    </recommendedName>
</protein>
<dbReference type="STRING" id="1314783.A0A165QKS3"/>
<dbReference type="SUPFAM" id="SSF81383">
    <property type="entry name" value="F-box domain"/>
    <property type="match status" value="1"/>
</dbReference>
<proteinExistence type="predicted"/>
<dbReference type="InterPro" id="IPR001810">
    <property type="entry name" value="F-box_dom"/>
</dbReference>
<keyword evidence="4" id="KW-1185">Reference proteome</keyword>
<name>A0A165QKS3_9APHY</name>
<dbReference type="PROSITE" id="PS50181">
    <property type="entry name" value="FBOX"/>
    <property type="match status" value="1"/>
</dbReference>
<dbReference type="EMBL" id="KV429057">
    <property type="protein sequence ID" value="KZT69602.1"/>
    <property type="molecule type" value="Genomic_DNA"/>
</dbReference>
<feature type="compositionally biased region" description="Acidic residues" evidence="1">
    <location>
        <begin position="32"/>
        <end position="41"/>
    </location>
</feature>
<evidence type="ECO:0000256" key="1">
    <source>
        <dbReference type="SAM" id="MobiDB-lite"/>
    </source>
</evidence>
<sequence>MPVTTRRAKLRVPQIQQYSPIGDDGYLSSELSDADDNTSDWEDNRRKGSNGPQNRQKKRPRVMKSTWPSRTKHRGANGQLCVFPTLPLDIIYEILALLTPVDLANLAQANGAFRATLMSPQAHKLWKAARKYAGNVPDCPPNVREVSWARFIYGRPRCQECGVVNIHYVDFALMRRVCKKCKQKKLVYSKHFAKRYPDFDPAMLELIPHTSIGCSSVRYSNPNSKFYWEDDIYAMAKIYGEYQLAIYQRRPGAKEALEKYRHERVEYVAAVSEHVNTCQRQSADLIKYRASLVRERIDKQYDAIVDRFRELGYEDQDIEAIQYACAANKDRVFTERVWTRVRPCLQRIIDAARCRRLERDERAIIDARKLLVRNAYDDYKQTLRPIEWIHLPPLQFIYVVPEFHSLIYTNLDVPLEQASCNEAATRLPEHISAFNETLKKYLLQGLIDHTAPRRKGKKVPEDYDRLALATSVFANNTGLVACSLDDVAAYLAWHETKGIHDTSSYIPMLEAQYWPIWGLTFQDRYWNQTGSTAMKSLLAAASLDPTTARPGDLDEMDRRFVCEHCFGAKLAHSWRGYITHHLTSHKWQKPLVRVLSEEDSATMREAEGDDRAGDQKMWSCNHCAVHFNNLQTRPVVEKHVQETHAINEPAETVDLFHAFPTARWRPDPQPCWIYY</sequence>
<dbReference type="AlphaFoldDB" id="A0A165QKS3"/>
<dbReference type="Proteomes" id="UP000076727">
    <property type="component" value="Unassembled WGS sequence"/>
</dbReference>
<feature type="region of interest" description="Disordered" evidence="1">
    <location>
        <begin position="1"/>
        <end position="72"/>
    </location>
</feature>
<dbReference type="OrthoDB" id="2751668at2759"/>
<feature type="domain" description="F-box" evidence="2">
    <location>
        <begin position="80"/>
        <end position="129"/>
    </location>
</feature>
<accession>A0A165QKS3</accession>
<reference evidence="3 4" key="1">
    <citation type="journal article" date="2016" name="Mol. Biol. Evol.">
        <title>Comparative Genomics of Early-Diverging Mushroom-Forming Fungi Provides Insights into the Origins of Lignocellulose Decay Capabilities.</title>
        <authorList>
            <person name="Nagy L.G."/>
            <person name="Riley R."/>
            <person name="Tritt A."/>
            <person name="Adam C."/>
            <person name="Daum C."/>
            <person name="Floudas D."/>
            <person name="Sun H."/>
            <person name="Yadav J.S."/>
            <person name="Pangilinan J."/>
            <person name="Larsson K.H."/>
            <person name="Matsuura K."/>
            <person name="Barry K."/>
            <person name="Labutti K."/>
            <person name="Kuo R."/>
            <person name="Ohm R.A."/>
            <person name="Bhattacharya S.S."/>
            <person name="Shirouzu T."/>
            <person name="Yoshinaga Y."/>
            <person name="Martin F.M."/>
            <person name="Grigoriev I.V."/>
            <person name="Hibbett D.S."/>
        </authorList>
    </citation>
    <scope>NUCLEOTIDE SEQUENCE [LARGE SCALE GENOMIC DNA]</scope>
    <source>
        <strain evidence="3 4">L-15889</strain>
    </source>
</reference>